<dbReference type="SUPFAM" id="SSF48452">
    <property type="entry name" value="TPR-like"/>
    <property type="match status" value="3"/>
</dbReference>
<sequence>MSTADELKALGNKAFSGKDFATAVQYFTKAINVSSTPNHVLYSNRSACYTSMREYSKALSDAEECVKINPTWAKGYNRVAAAELGLNKLDDADAAYKKALSLDPANAMAKEGLKQVESTRSVGANATSPLADPNLIGKLMTNPKTRNHMSDPTFVAKIQRMMSSNDPSRLDPQEMLSDPRMMDVMSVILGFDIPSAASSAPASETTPEQQTTPVAKDDDPKESIPEEDVEMMEEPEEDTRAKADKIKAEANTLYKQRKFDEAIELYNKAYETHEDITYLNNRAAAEFEKGDYDVAIKTCETAIDKGREVRADYKVIAKSFARIGNCYLKKDDLKLAIQFFDKSLTEHRNADVLTKLRNAEKLLKKKEIEEYINPEKAEEARLEGRDYFTKGDWPNAVKAYGEMIKRAPEDARGYSNRAAAYIKLMSFPEAVKDCDVAIAKDPNFVKAFIRKATAQLTMREFAACIATLDAAKEVDAKHNDSKSAYEISQIYSKAMSQRFAPLDGETEEQTRERLSRDPEVQGILQDPVMQNILQQASNNPAALQEHMKNPEIFKKINILIGAGIIRTA</sequence>
<evidence type="ECO:0000256" key="3">
    <source>
        <dbReference type="ARBA" id="ARBA00022737"/>
    </source>
</evidence>
<dbReference type="FunFam" id="1.10.260.100:FF:000002">
    <property type="entry name" value="Stress-induced-phosphoprotein 1 (Hsp70/Hsp90-organizing)"/>
    <property type="match status" value="1"/>
</dbReference>
<dbReference type="Pfam" id="PF17830">
    <property type="entry name" value="STI1-HOP_DP"/>
    <property type="match status" value="2"/>
</dbReference>
<protein>
    <submittedName>
        <fullName evidence="8">Hsp90 cochaperone</fullName>
    </submittedName>
</protein>
<feature type="compositionally biased region" description="Acidic residues" evidence="6">
    <location>
        <begin position="225"/>
        <end position="237"/>
    </location>
</feature>
<name>A0AAV5QKT6_9ASCO</name>
<evidence type="ECO:0000259" key="7">
    <source>
        <dbReference type="SMART" id="SM00727"/>
    </source>
</evidence>
<dbReference type="Gene3D" id="1.25.40.10">
    <property type="entry name" value="Tetratricopeptide repeat domain"/>
    <property type="match status" value="3"/>
</dbReference>
<dbReference type="EMBL" id="BTFZ01000004">
    <property type="protein sequence ID" value="GMM34955.1"/>
    <property type="molecule type" value="Genomic_DNA"/>
</dbReference>
<feature type="compositionally biased region" description="Polar residues" evidence="6">
    <location>
        <begin position="204"/>
        <end position="213"/>
    </location>
</feature>
<feature type="repeat" description="TPR" evidence="5">
    <location>
        <begin position="377"/>
        <end position="410"/>
    </location>
</feature>
<evidence type="ECO:0000256" key="5">
    <source>
        <dbReference type="PROSITE-ProRule" id="PRU00339"/>
    </source>
</evidence>
<comment type="subcellular location">
    <subcellularLocation>
        <location evidence="1">Cytoplasm</location>
    </subcellularLocation>
</comment>
<dbReference type="GO" id="GO:0051879">
    <property type="term" value="F:Hsp90 protein binding"/>
    <property type="evidence" value="ECO:0007669"/>
    <property type="project" value="TreeGrafter"/>
</dbReference>
<dbReference type="InterPro" id="IPR011990">
    <property type="entry name" value="TPR-like_helical_dom_sf"/>
</dbReference>
<dbReference type="Pfam" id="PF13424">
    <property type="entry name" value="TPR_12"/>
    <property type="match status" value="1"/>
</dbReference>
<dbReference type="FunFam" id="1.25.40.10:FF:000027">
    <property type="entry name" value="stress-induced-phosphoprotein 1 isoform X1"/>
    <property type="match status" value="1"/>
</dbReference>
<dbReference type="SMART" id="SM00028">
    <property type="entry name" value="TPR"/>
    <property type="match status" value="9"/>
</dbReference>
<comment type="caution">
    <text evidence="8">The sequence shown here is derived from an EMBL/GenBank/DDBJ whole genome shotgun (WGS) entry which is preliminary data.</text>
</comment>
<dbReference type="GeneID" id="90072934"/>
<keyword evidence="4 5" id="KW-0802">TPR repeat</keyword>
<evidence type="ECO:0000313" key="9">
    <source>
        <dbReference type="Proteomes" id="UP001360560"/>
    </source>
</evidence>
<evidence type="ECO:0000313" key="8">
    <source>
        <dbReference type="EMBL" id="GMM34955.1"/>
    </source>
</evidence>
<accession>A0AAV5QKT6</accession>
<dbReference type="Proteomes" id="UP001360560">
    <property type="component" value="Unassembled WGS sequence"/>
</dbReference>
<dbReference type="Pfam" id="PF13432">
    <property type="entry name" value="TPR_16"/>
    <property type="match status" value="1"/>
</dbReference>
<dbReference type="InterPro" id="IPR058209">
    <property type="entry name" value="TPR_BSK1_C"/>
</dbReference>
<dbReference type="Gene3D" id="1.10.260.100">
    <property type="match status" value="2"/>
</dbReference>
<dbReference type="GO" id="GO:0005737">
    <property type="term" value="C:cytoplasm"/>
    <property type="evidence" value="ECO:0007669"/>
    <property type="project" value="UniProtKB-SubCell"/>
</dbReference>
<organism evidence="8 9">
    <name type="scientific">Saccharomycopsis crataegensis</name>
    <dbReference type="NCBI Taxonomy" id="43959"/>
    <lineage>
        <taxon>Eukaryota</taxon>
        <taxon>Fungi</taxon>
        <taxon>Dikarya</taxon>
        <taxon>Ascomycota</taxon>
        <taxon>Saccharomycotina</taxon>
        <taxon>Saccharomycetes</taxon>
        <taxon>Saccharomycopsidaceae</taxon>
        <taxon>Saccharomycopsis</taxon>
    </lineage>
</organism>
<gene>
    <name evidence="8" type="ORF">DASC09_022800</name>
</gene>
<dbReference type="PANTHER" id="PTHR22904:SF523">
    <property type="entry name" value="STRESS-INDUCED-PHOSPHOPROTEIN 1"/>
    <property type="match status" value="1"/>
</dbReference>
<dbReference type="FunFam" id="1.25.40.10:FF:000020">
    <property type="entry name" value="Stress-induced phosphoprotein 1"/>
    <property type="match status" value="1"/>
</dbReference>
<feature type="repeat" description="TPR" evidence="5">
    <location>
        <begin position="73"/>
        <end position="106"/>
    </location>
</feature>
<dbReference type="InterPro" id="IPR006636">
    <property type="entry name" value="STI1_HS-bd"/>
</dbReference>
<reference evidence="8 9" key="1">
    <citation type="journal article" date="2023" name="Elife">
        <title>Identification of key yeast species and microbe-microbe interactions impacting larval growth of Drosophila in the wild.</title>
        <authorList>
            <person name="Mure A."/>
            <person name="Sugiura Y."/>
            <person name="Maeda R."/>
            <person name="Honda K."/>
            <person name="Sakurai N."/>
            <person name="Takahashi Y."/>
            <person name="Watada M."/>
            <person name="Katoh T."/>
            <person name="Gotoh A."/>
            <person name="Gotoh Y."/>
            <person name="Taniguchi I."/>
            <person name="Nakamura K."/>
            <person name="Hayashi T."/>
            <person name="Katayama T."/>
            <person name="Uemura T."/>
            <person name="Hattori Y."/>
        </authorList>
    </citation>
    <scope>NUCLEOTIDE SEQUENCE [LARGE SCALE GENOMIC DNA]</scope>
    <source>
        <strain evidence="8 9">SC-9</strain>
    </source>
</reference>
<feature type="domain" description="STI1" evidence="7">
    <location>
        <begin position="517"/>
        <end position="556"/>
    </location>
</feature>
<feature type="domain" description="STI1" evidence="7">
    <location>
        <begin position="132"/>
        <end position="175"/>
    </location>
</feature>
<proteinExistence type="predicted"/>
<evidence type="ECO:0000256" key="4">
    <source>
        <dbReference type="ARBA" id="ARBA00022803"/>
    </source>
</evidence>
<dbReference type="SMART" id="SM00727">
    <property type="entry name" value="STI1"/>
    <property type="match status" value="2"/>
</dbReference>
<dbReference type="RefSeq" id="XP_064851955.1">
    <property type="nucleotide sequence ID" value="XM_064995883.1"/>
</dbReference>
<feature type="region of interest" description="Disordered" evidence="6">
    <location>
        <begin position="197"/>
        <end position="241"/>
    </location>
</feature>
<dbReference type="FunFam" id="1.25.40.10:FF:000010">
    <property type="entry name" value="Stress-induced phosphoprotein 1"/>
    <property type="match status" value="1"/>
</dbReference>
<evidence type="ECO:0000256" key="2">
    <source>
        <dbReference type="ARBA" id="ARBA00022490"/>
    </source>
</evidence>
<dbReference type="PANTHER" id="PTHR22904">
    <property type="entry name" value="TPR REPEAT CONTAINING PROTEIN"/>
    <property type="match status" value="1"/>
</dbReference>
<dbReference type="InterPro" id="IPR019734">
    <property type="entry name" value="TPR_rpt"/>
</dbReference>
<feature type="compositionally biased region" description="Basic and acidic residues" evidence="6">
    <location>
        <begin position="215"/>
        <end position="224"/>
    </location>
</feature>
<evidence type="ECO:0000256" key="6">
    <source>
        <dbReference type="SAM" id="MobiDB-lite"/>
    </source>
</evidence>
<feature type="repeat" description="TPR" evidence="5">
    <location>
        <begin position="317"/>
        <end position="350"/>
    </location>
</feature>
<keyword evidence="3" id="KW-0677">Repeat</keyword>
<dbReference type="AlphaFoldDB" id="A0AAV5QKT6"/>
<dbReference type="InterPro" id="IPR041243">
    <property type="entry name" value="STI1/HOP_DP"/>
</dbReference>
<keyword evidence="2" id="KW-0963">Cytoplasm</keyword>
<evidence type="ECO:0000256" key="1">
    <source>
        <dbReference type="ARBA" id="ARBA00004496"/>
    </source>
</evidence>
<dbReference type="Pfam" id="PF25575">
    <property type="entry name" value="TPR_BSK1_C"/>
    <property type="match status" value="1"/>
</dbReference>
<keyword evidence="9" id="KW-1185">Reference proteome</keyword>
<dbReference type="PROSITE" id="PS50005">
    <property type="entry name" value="TPR"/>
    <property type="match status" value="3"/>
</dbReference>